<comment type="similarity">
    <text evidence="2">Belongs to the FliH family.</text>
</comment>
<dbReference type="RefSeq" id="WP_381538244.1">
    <property type="nucleotide sequence ID" value="NZ_JBHUGI010000032.1"/>
</dbReference>
<keyword evidence="3" id="KW-0813">Transport</keyword>
<evidence type="ECO:0000256" key="4">
    <source>
        <dbReference type="ARBA" id="ARBA00022795"/>
    </source>
</evidence>
<feature type="domain" description="Flagellar assembly protein FliH/Type III secretion system HrpE" evidence="8">
    <location>
        <begin position="121"/>
        <end position="244"/>
    </location>
</feature>
<keyword evidence="9" id="KW-0969">Cilium</keyword>
<organism evidence="9 10">
    <name type="scientific">Sporosarcina siberiensis</name>
    <dbReference type="NCBI Taxonomy" id="1365606"/>
    <lineage>
        <taxon>Bacteria</taxon>
        <taxon>Bacillati</taxon>
        <taxon>Bacillota</taxon>
        <taxon>Bacilli</taxon>
        <taxon>Bacillales</taxon>
        <taxon>Caryophanaceae</taxon>
        <taxon>Sporosarcina</taxon>
    </lineage>
</organism>
<sequence length="257" mass="29712">MSNVFRSRNTFPETGEARRIGIRNLNTSEELNMEVQNLSIGDIYFERDRILNEANTEIKMEKLSVENMRNIATEDIVAMQKAWIEEKELLEQKAYEEGFQVGHEEGRNKAVSDMAASIQTANETTELSLNNASQYVASQERVILELAMRSAERILGEVIEEDEERFLSIVRRAIKDSREMKEIKLYISHEYFEFISANRAELAAIFPPDIPFLIFANDDFESTECYIETNHGRIVVSVDEQLNELRERLIELMESGD</sequence>
<proteinExistence type="inferred from homology"/>
<keyword evidence="10" id="KW-1185">Reference proteome</keyword>
<keyword evidence="9" id="KW-0966">Cell projection</keyword>
<evidence type="ECO:0000256" key="3">
    <source>
        <dbReference type="ARBA" id="ARBA00022448"/>
    </source>
</evidence>
<evidence type="ECO:0000256" key="5">
    <source>
        <dbReference type="ARBA" id="ARBA00022927"/>
    </source>
</evidence>
<dbReference type="InterPro" id="IPR018035">
    <property type="entry name" value="Flagellar_FliH/T3SS_HrpE"/>
</dbReference>
<keyword evidence="6" id="KW-1006">Bacterial flagellum protein export</keyword>
<evidence type="ECO:0000256" key="7">
    <source>
        <dbReference type="NCBIfam" id="TIGR03825"/>
    </source>
</evidence>
<evidence type="ECO:0000256" key="1">
    <source>
        <dbReference type="ARBA" id="ARBA00003041"/>
    </source>
</evidence>
<evidence type="ECO:0000259" key="8">
    <source>
        <dbReference type="Pfam" id="PF02108"/>
    </source>
</evidence>
<evidence type="ECO:0000256" key="2">
    <source>
        <dbReference type="ARBA" id="ARBA00006602"/>
    </source>
</evidence>
<dbReference type="InterPro" id="IPR022524">
    <property type="entry name" value="FliH_Bacilli"/>
</dbReference>
<dbReference type="Proteomes" id="UP001597218">
    <property type="component" value="Unassembled WGS sequence"/>
</dbReference>
<comment type="caution">
    <text evidence="9">The sequence shown here is derived from an EMBL/GenBank/DDBJ whole genome shotgun (WGS) entry which is preliminary data.</text>
</comment>
<protein>
    <recommendedName>
        <fullName evidence="7">Flagellar assembly protein FliH</fullName>
    </recommendedName>
</protein>
<evidence type="ECO:0000313" key="10">
    <source>
        <dbReference type="Proteomes" id="UP001597218"/>
    </source>
</evidence>
<dbReference type="Pfam" id="PF02108">
    <property type="entry name" value="FliH"/>
    <property type="match status" value="1"/>
</dbReference>
<keyword evidence="5" id="KW-0653">Protein transport</keyword>
<dbReference type="EMBL" id="JBHUGI010000032">
    <property type="protein sequence ID" value="MFD1928704.1"/>
    <property type="molecule type" value="Genomic_DNA"/>
</dbReference>
<evidence type="ECO:0000313" key="9">
    <source>
        <dbReference type="EMBL" id="MFD1928704.1"/>
    </source>
</evidence>
<gene>
    <name evidence="9" type="primary">fliH</name>
    <name evidence="9" type="ORF">ACFSFY_11745</name>
</gene>
<keyword evidence="9" id="KW-0282">Flagellum</keyword>
<name>A0ABW4SHT3_9BACL</name>
<reference evidence="10" key="1">
    <citation type="journal article" date="2019" name="Int. J. Syst. Evol. Microbiol.">
        <title>The Global Catalogue of Microorganisms (GCM) 10K type strain sequencing project: providing services to taxonomists for standard genome sequencing and annotation.</title>
        <authorList>
            <consortium name="The Broad Institute Genomics Platform"/>
            <consortium name="The Broad Institute Genome Sequencing Center for Infectious Disease"/>
            <person name="Wu L."/>
            <person name="Ma J."/>
        </authorList>
    </citation>
    <scope>NUCLEOTIDE SEQUENCE [LARGE SCALE GENOMIC DNA]</scope>
    <source>
        <strain evidence="10">CGMCC 4.7177</strain>
    </source>
</reference>
<dbReference type="PANTHER" id="PTHR34982">
    <property type="entry name" value="YOP PROTEINS TRANSLOCATION PROTEIN L"/>
    <property type="match status" value="1"/>
</dbReference>
<keyword evidence="4" id="KW-1005">Bacterial flagellum biogenesis</keyword>
<evidence type="ECO:0000256" key="6">
    <source>
        <dbReference type="ARBA" id="ARBA00023225"/>
    </source>
</evidence>
<comment type="function">
    <text evidence="1">Needed for flagellar regrowth and assembly.</text>
</comment>
<dbReference type="PANTHER" id="PTHR34982:SF1">
    <property type="entry name" value="FLAGELLAR ASSEMBLY PROTEIN FLIH"/>
    <property type="match status" value="1"/>
</dbReference>
<dbReference type="InterPro" id="IPR051472">
    <property type="entry name" value="T3SS_Stator/FliH"/>
</dbReference>
<accession>A0ABW4SHT3</accession>
<dbReference type="NCBIfam" id="TIGR03825">
    <property type="entry name" value="FliH_bacil"/>
    <property type="match status" value="1"/>
</dbReference>